<organism evidence="2 3">
    <name type="scientific">Orchesella dallaii</name>
    <dbReference type="NCBI Taxonomy" id="48710"/>
    <lineage>
        <taxon>Eukaryota</taxon>
        <taxon>Metazoa</taxon>
        <taxon>Ecdysozoa</taxon>
        <taxon>Arthropoda</taxon>
        <taxon>Hexapoda</taxon>
        <taxon>Collembola</taxon>
        <taxon>Entomobryomorpha</taxon>
        <taxon>Entomobryoidea</taxon>
        <taxon>Orchesellidae</taxon>
        <taxon>Orchesellinae</taxon>
        <taxon>Orchesella</taxon>
    </lineage>
</organism>
<evidence type="ECO:0008006" key="4">
    <source>
        <dbReference type="Google" id="ProtNLM"/>
    </source>
</evidence>
<protein>
    <recommendedName>
        <fullName evidence="4">Gustatory receptor</fullName>
    </recommendedName>
</protein>
<sequence>MKENKDIFVIPEKRISRYKIVCVFWQLLILWRLAIKALPNAKESSNGIFASVVKGSYVLFLLYNLALFLTFWTKSQTMVDVINRVIDVSHDLSLKFRSPPRTRLVQFTAHSSWLFVMGFSFASHVLGGFIALLNNKNNSQDLIFGYGNSTDPNYQLNEMDPGLPKIVHAIIIIANFLNTFNWMISFLYIGTWALVFRQLFIIFYWRIQMLSKCGWEMNLPTEIRTFHKIENLVDTFNEFNGLILMFGSITAVLYISTSVEQAMNGGHSVAQLSQKLHLVLSYIPIAAATLLVSDLHRTANTFSSIVKEEYNRWNKAPPNRDLSEAIFGISIVHHDIVMSNIGFKGLAFFTVTYQFVTTMLGLVITYSLVVIQFFPKADNTSDQPS</sequence>
<feature type="transmembrane region" description="Helical" evidence="1">
    <location>
        <begin position="239"/>
        <end position="256"/>
    </location>
</feature>
<evidence type="ECO:0000313" key="3">
    <source>
        <dbReference type="Proteomes" id="UP001642540"/>
    </source>
</evidence>
<gene>
    <name evidence="2" type="ORF">ODALV1_LOCUS8625</name>
</gene>
<dbReference type="Proteomes" id="UP001642540">
    <property type="component" value="Unassembled WGS sequence"/>
</dbReference>
<feature type="transmembrane region" description="Helical" evidence="1">
    <location>
        <begin position="15"/>
        <end position="35"/>
    </location>
</feature>
<keyword evidence="1" id="KW-1133">Transmembrane helix</keyword>
<feature type="transmembrane region" description="Helical" evidence="1">
    <location>
        <begin position="47"/>
        <end position="72"/>
    </location>
</feature>
<evidence type="ECO:0000256" key="1">
    <source>
        <dbReference type="SAM" id="Phobius"/>
    </source>
</evidence>
<name>A0ABP1QCP7_9HEXA</name>
<feature type="transmembrane region" description="Helical" evidence="1">
    <location>
        <begin position="113"/>
        <end position="133"/>
    </location>
</feature>
<keyword evidence="1" id="KW-0812">Transmembrane</keyword>
<keyword evidence="1" id="KW-0472">Membrane</keyword>
<proteinExistence type="predicted"/>
<accession>A0ABP1QCP7</accession>
<feature type="transmembrane region" description="Helical" evidence="1">
    <location>
        <begin position="346"/>
        <end position="374"/>
    </location>
</feature>
<reference evidence="2 3" key="1">
    <citation type="submission" date="2024-08" db="EMBL/GenBank/DDBJ databases">
        <authorList>
            <person name="Cucini C."/>
            <person name="Frati F."/>
        </authorList>
    </citation>
    <scope>NUCLEOTIDE SEQUENCE [LARGE SCALE GENOMIC DNA]</scope>
</reference>
<comment type="caution">
    <text evidence="2">The sequence shown here is derived from an EMBL/GenBank/DDBJ whole genome shotgun (WGS) entry which is preliminary data.</text>
</comment>
<dbReference type="EMBL" id="CAXLJM020000026">
    <property type="protein sequence ID" value="CAL8093878.1"/>
    <property type="molecule type" value="Genomic_DNA"/>
</dbReference>
<evidence type="ECO:0000313" key="2">
    <source>
        <dbReference type="EMBL" id="CAL8093878.1"/>
    </source>
</evidence>
<feature type="transmembrane region" description="Helical" evidence="1">
    <location>
        <begin position="186"/>
        <end position="207"/>
    </location>
</feature>
<keyword evidence="3" id="KW-1185">Reference proteome</keyword>